<reference evidence="1 2" key="1">
    <citation type="journal article" date="2024" name="Commun. Biol.">
        <title>Comparative genomic analysis of thermophilic fungi reveals convergent evolutionary adaptations and gene losses.</title>
        <authorList>
            <person name="Steindorff A.S."/>
            <person name="Aguilar-Pontes M.V."/>
            <person name="Robinson A.J."/>
            <person name="Andreopoulos B."/>
            <person name="LaButti K."/>
            <person name="Kuo A."/>
            <person name="Mondo S."/>
            <person name="Riley R."/>
            <person name="Otillar R."/>
            <person name="Haridas S."/>
            <person name="Lipzen A."/>
            <person name="Grimwood J."/>
            <person name="Schmutz J."/>
            <person name="Clum A."/>
            <person name="Reid I.D."/>
            <person name="Moisan M.C."/>
            <person name="Butler G."/>
            <person name="Nguyen T.T.M."/>
            <person name="Dewar K."/>
            <person name="Conant G."/>
            <person name="Drula E."/>
            <person name="Henrissat B."/>
            <person name="Hansel C."/>
            <person name="Singer S."/>
            <person name="Hutchinson M.I."/>
            <person name="de Vries R.P."/>
            <person name="Natvig D.O."/>
            <person name="Powell A.J."/>
            <person name="Tsang A."/>
            <person name="Grigoriev I.V."/>
        </authorList>
    </citation>
    <scope>NUCLEOTIDE SEQUENCE [LARGE SCALE GENOMIC DNA]</scope>
    <source>
        <strain evidence="1 2">CBS 494.80</strain>
    </source>
</reference>
<evidence type="ECO:0000313" key="1">
    <source>
        <dbReference type="EMBL" id="KAL2067188.1"/>
    </source>
</evidence>
<evidence type="ECO:0000313" key="2">
    <source>
        <dbReference type="Proteomes" id="UP001595075"/>
    </source>
</evidence>
<proteinExistence type="predicted"/>
<dbReference type="Proteomes" id="UP001595075">
    <property type="component" value="Unassembled WGS sequence"/>
</dbReference>
<sequence length="72" mass="8194">MKRAHIGYFPYAKTAGRLSYKTKPRPNHQNPGQKKLLKFSLTPDYAALYDADCCVKIEIKSRGKRRTPSLPA</sequence>
<protein>
    <submittedName>
        <fullName evidence="1">Uncharacterized protein</fullName>
    </submittedName>
</protein>
<accession>A0ABR4CB83</accession>
<keyword evidence="2" id="KW-1185">Reference proteome</keyword>
<name>A0ABR4CB83_9HELO</name>
<gene>
    <name evidence="1" type="ORF">VTL71DRAFT_1612</name>
</gene>
<comment type="caution">
    <text evidence="1">The sequence shown here is derived from an EMBL/GenBank/DDBJ whole genome shotgun (WGS) entry which is preliminary data.</text>
</comment>
<organism evidence="1 2">
    <name type="scientific">Oculimacula yallundae</name>
    <dbReference type="NCBI Taxonomy" id="86028"/>
    <lineage>
        <taxon>Eukaryota</taxon>
        <taxon>Fungi</taxon>
        <taxon>Dikarya</taxon>
        <taxon>Ascomycota</taxon>
        <taxon>Pezizomycotina</taxon>
        <taxon>Leotiomycetes</taxon>
        <taxon>Helotiales</taxon>
        <taxon>Ploettnerulaceae</taxon>
        <taxon>Oculimacula</taxon>
    </lineage>
</organism>
<dbReference type="EMBL" id="JAZHXI010000010">
    <property type="protein sequence ID" value="KAL2067188.1"/>
    <property type="molecule type" value="Genomic_DNA"/>
</dbReference>